<dbReference type="PROSITE" id="PS51782">
    <property type="entry name" value="LYSM"/>
    <property type="match status" value="1"/>
</dbReference>
<dbReference type="InterPro" id="IPR000189">
    <property type="entry name" value="Transglyc_AS"/>
</dbReference>
<dbReference type="PANTHER" id="PTHR37423">
    <property type="entry name" value="SOLUBLE LYTIC MUREIN TRANSGLYCOSYLASE-RELATED"/>
    <property type="match status" value="1"/>
</dbReference>
<evidence type="ECO:0000313" key="5">
    <source>
        <dbReference type="Proteomes" id="UP000586093"/>
    </source>
</evidence>
<proteinExistence type="inferred from homology"/>
<name>A0A839HJJ0_9BURK</name>
<feature type="compositionally biased region" description="Basic and acidic residues" evidence="2">
    <location>
        <begin position="470"/>
        <end position="481"/>
    </location>
</feature>
<dbReference type="Proteomes" id="UP000586093">
    <property type="component" value="Unassembled WGS sequence"/>
</dbReference>
<organism evidence="4 5">
    <name type="scientific">Aquariibacter albus</name>
    <dbReference type="NCBI Taxonomy" id="2759899"/>
    <lineage>
        <taxon>Bacteria</taxon>
        <taxon>Pseudomonadati</taxon>
        <taxon>Pseudomonadota</taxon>
        <taxon>Betaproteobacteria</taxon>
        <taxon>Burkholderiales</taxon>
        <taxon>Sphaerotilaceae</taxon>
        <taxon>Aquariibacter</taxon>
    </lineage>
</organism>
<evidence type="ECO:0000256" key="2">
    <source>
        <dbReference type="SAM" id="MobiDB-lite"/>
    </source>
</evidence>
<dbReference type="Gene3D" id="1.10.530.10">
    <property type="match status" value="1"/>
</dbReference>
<comment type="caution">
    <text evidence="4">The sequence shown here is derived from an EMBL/GenBank/DDBJ whole genome shotgun (WGS) entry which is preliminary data.</text>
</comment>
<dbReference type="PANTHER" id="PTHR37423:SF2">
    <property type="entry name" value="MEMBRANE-BOUND LYTIC MUREIN TRANSGLYCOSYLASE C"/>
    <property type="match status" value="1"/>
</dbReference>
<dbReference type="SUPFAM" id="SSF53955">
    <property type="entry name" value="Lysozyme-like"/>
    <property type="match status" value="1"/>
</dbReference>
<dbReference type="Pfam" id="PF01464">
    <property type="entry name" value="SLT"/>
    <property type="match status" value="1"/>
</dbReference>
<accession>A0A839HJJ0</accession>
<dbReference type="GO" id="GO:0016020">
    <property type="term" value="C:membrane"/>
    <property type="evidence" value="ECO:0007669"/>
    <property type="project" value="InterPro"/>
</dbReference>
<evidence type="ECO:0000256" key="1">
    <source>
        <dbReference type="ARBA" id="ARBA00007734"/>
    </source>
</evidence>
<sequence length="521" mass="57131">MIRPGFSSPEALPPVGIRPADALPAAGTPIDPLQPEVQPQPEAQARRDLWDRIREGYRLEPLETPEVAQQRRWYGSRPDYVQRMTARSSRYLFHIVDEVERRGLPTELALLPFIESAFNPQAMSSAKASGMWQFIPSTGKHFDLTQNLFRDDRRDVLASTQAALDYLQKLHAMFGDWHLALAAYNWGEGNVQRAIKRNQRAGLPTGYAHLRMPEETRHYVPKLIAVKAIVAAPQDFGMALPPIENHPYFLAVPIQRDIDTALVAELAELPLAEVQALNPSMNKPLILAAGTPQVLLPWENAQRFVHRLARHRGGLASWTAWVVPETMSPAQAAQKVGMAESELRSLNRIPPRMMVKAGSTLLVPRAGKRDQDVAEHVAENARLALAPVRPPGRRVVAKARAKDRTLALLAARHGLSAEAVAGWNGGSADMKLRPGQAVVLYLPTRAAAVPARAKERRATELAARKPAGSRAERLAQAEARRNKSPAVAGKPAAATGKRAVAQAGKSEGRRSGERVAQASPR</sequence>
<feature type="compositionally biased region" description="Low complexity" evidence="2">
    <location>
        <begin position="33"/>
        <end position="43"/>
    </location>
</feature>
<feature type="region of interest" description="Disordered" evidence="2">
    <location>
        <begin position="1"/>
        <end position="45"/>
    </location>
</feature>
<protein>
    <submittedName>
        <fullName evidence="4">Transglycosylase SLT domain-containing protein</fullName>
    </submittedName>
</protein>
<dbReference type="AlphaFoldDB" id="A0A839HJJ0"/>
<evidence type="ECO:0000259" key="3">
    <source>
        <dbReference type="PROSITE" id="PS51782"/>
    </source>
</evidence>
<reference evidence="4 5" key="1">
    <citation type="submission" date="2020-08" db="EMBL/GenBank/DDBJ databases">
        <title>Aquariorum lacteus gen. nov., sp. nov., a new member of the family Comamonadaceae, isolated from freshwater aquarium.</title>
        <authorList>
            <person name="Chun S.-J."/>
        </authorList>
    </citation>
    <scope>NUCLEOTIDE SEQUENCE [LARGE SCALE GENOMIC DNA]</scope>
    <source>
        <strain evidence="4 5">SJAQ100</strain>
    </source>
</reference>
<keyword evidence="5" id="KW-1185">Reference proteome</keyword>
<feature type="region of interest" description="Disordered" evidence="2">
    <location>
        <begin position="456"/>
        <end position="521"/>
    </location>
</feature>
<dbReference type="EMBL" id="JACIVI010000001">
    <property type="protein sequence ID" value="MBB1161112.1"/>
    <property type="molecule type" value="Genomic_DNA"/>
</dbReference>
<dbReference type="InterPro" id="IPR008258">
    <property type="entry name" value="Transglycosylase_SLT_dom_1"/>
</dbReference>
<dbReference type="CDD" id="cd00118">
    <property type="entry name" value="LysM"/>
    <property type="match status" value="1"/>
</dbReference>
<dbReference type="PROSITE" id="PS00922">
    <property type="entry name" value="TRANSGLYCOSYLASE"/>
    <property type="match status" value="1"/>
</dbReference>
<feature type="domain" description="LysM" evidence="3">
    <location>
        <begin position="395"/>
        <end position="440"/>
    </location>
</feature>
<dbReference type="CDD" id="cd16894">
    <property type="entry name" value="MltD-like"/>
    <property type="match status" value="1"/>
</dbReference>
<dbReference type="Pfam" id="PF01476">
    <property type="entry name" value="LysM"/>
    <property type="match status" value="2"/>
</dbReference>
<dbReference type="InterPro" id="IPR023346">
    <property type="entry name" value="Lysozyme-like_dom_sf"/>
</dbReference>
<dbReference type="GO" id="GO:0008933">
    <property type="term" value="F:peptidoglycan lytic transglycosylase activity"/>
    <property type="evidence" value="ECO:0007669"/>
    <property type="project" value="InterPro"/>
</dbReference>
<evidence type="ECO:0000313" key="4">
    <source>
        <dbReference type="EMBL" id="MBB1161112.1"/>
    </source>
</evidence>
<dbReference type="InterPro" id="IPR018392">
    <property type="entry name" value="LysM"/>
</dbReference>
<gene>
    <name evidence="4" type="ORF">H4F90_03850</name>
</gene>
<dbReference type="GO" id="GO:0000270">
    <property type="term" value="P:peptidoglycan metabolic process"/>
    <property type="evidence" value="ECO:0007669"/>
    <property type="project" value="InterPro"/>
</dbReference>
<comment type="similarity">
    <text evidence="1">Belongs to the transglycosylase Slt family.</text>
</comment>